<evidence type="ECO:0000256" key="4">
    <source>
        <dbReference type="RuleBase" id="RU366048"/>
    </source>
</evidence>
<dbReference type="SUPFAM" id="SSF117892">
    <property type="entry name" value="Band 7/SPFH domain"/>
    <property type="match status" value="1"/>
</dbReference>
<dbReference type="KEGG" id="mis:MICPUN_92406"/>
<dbReference type="FunCoup" id="C1EGS4">
    <property type="interactions" value="1620"/>
</dbReference>
<dbReference type="PRINTS" id="PR00679">
    <property type="entry name" value="PROHIBITIN"/>
</dbReference>
<evidence type="ECO:0000313" key="7">
    <source>
        <dbReference type="Proteomes" id="UP000002009"/>
    </source>
</evidence>
<accession>C1EGS4</accession>
<dbReference type="OrthoDB" id="275637at2759"/>
<dbReference type="FunFam" id="3.30.479.30:FF:000001">
    <property type="entry name" value="Prohibitin 2"/>
    <property type="match status" value="1"/>
</dbReference>
<dbReference type="GO" id="GO:0005743">
    <property type="term" value="C:mitochondrial inner membrane"/>
    <property type="evidence" value="ECO:0007669"/>
    <property type="project" value="UniProtKB-SubCell"/>
</dbReference>
<dbReference type="eggNOG" id="KOG3083">
    <property type="taxonomic scope" value="Eukaryota"/>
</dbReference>
<dbReference type="RefSeq" id="XP_002506119.1">
    <property type="nucleotide sequence ID" value="XM_002506073.1"/>
</dbReference>
<dbReference type="InterPro" id="IPR000163">
    <property type="entry name" value="Prohibitin"/>
</dbReference>
<comment type="subcellular location">
    <subcellularLocation>
        <location evidence="1">Mitochondrion inner membrane</location>
        <topology evidence="1">Single-pass type II membrane protein</topology>
    </subcellularLocation>
</comment>
<evidence type="ECO:0000313" key="6">
    <source>
        <dbReference type="EMBL" id="ACO67377.1"/>
    </source>
</evidence>
<proteinExistence type="inferred from homology"/>
<organism evidence="6 7">
    <name type="scientific">Micromonas commoda (strain RCC299 / NOUM17 / CCMP2709)</name>
    <name type="common">Picoplanktonic green alga</name>
    <dbReference type="NCBI Taxonomy" id="296587"/>
    <lineage>
        <taxon>Eukaryota</taxon>
        <taxon>Viridiplantae</taxon>
        <taxon>Chlorophyta</taxon>
        <taxon>Mamiellophyceae</taxon>
        <taxon>Mamiellales</taxon>
        <taxon>Mamiellaceae</taxon>
        <taxon>Micromonas</taxon>
    </lineage>
</organism>
<reference evidence="6 7" key="1">
    <citation type="journal article" date="2009" name="Science">
        <title>Green evolution and dynamic adaptations revealed by genomes of the marine picoeukaryotes Micromonas.</title>
        <authorList>
            <person name="Worden A.Z."/>
            <person name="Lee J.H."/>
            <person name="Mock T."/>
            <person name="Rouze P."/>
            <person name="Simmons M.P."/>
            <person name="Aerts A.L."/>
            <person name="Allen A.E."/>
            <person name="Cuvelier M.L."/>
            <person name="Derelle E."/>
            <person name="Everett M.V."/>
            <person name="Foulon E."/>
            <person name="Grimwood J."/>
            <person name="Gundlach H."/>
            <person name="Henrissat B."/>
            <person name="Napoli C."/>
            <person name="McDonald S.M."/>
            <person name="Parker M.S."/>
            <person name="Rombauts S."/>
            <person name="Salamov A."/>
            <person name="Von Dassow P."/>
            <person name="Badger J.H."/>
            <person name="Coutinho P.M."/>
            <person name="Demir E."/>
            <person name="Dubchak I."/>
            <person name="Gentemann C."/>
            <person name="Eikrem W."/>
            <person name="Gready J.E."/>
            <person name="John U."/>
            <person name="Lanier W."/>
            <person name="Lindquist E.A."/>
            <person name="Lucas S."/>
            <person name="Mayer K.F."/>
            <person name="Moreau H."/>
            <person name="Not F."/>
            <person name="Otillar R."/>
            <person name="Panaud O."/>
            <person name="Pangilinan J."/>
            <person name="Paulsen I."/>
            <person name="Piegu B."/>
            <person name="Poliakov A."/>
            <person name="Robbens S."/>
            <person name="Schmutz J."/>
            <person name="Toulza E."/>
            <person name="Wyss T."/>
            <person name="Zelensky A."/>
            <person name="Zhou K."/>
            <person name="Armbrust E.V."/>
            <person name="Bhattacharya D."/>
            <person name="Goodenough U.W."/>
            <person name="Van de Peer Y."/>
            <person name="Grigoriev I.V."/>
        </authorList>
    </citation>
    <scope>NUCLEOTIDE SEQUENCE [LARGE SCALE GENOMIC DNA]</scope>
    <source>
        <strain evidence="7">RCC299 / NOUM17</strain>
    </source>
</reference>
<dbReference type="Pfam" id="PF01145">
    <property type="entry name" value="Band_7"/>
    <property type="match status" value="1"/>
</dbReference>
<gene>
    <name evidence="6" type="ORF">MICPUN_92406</name>
</gene>
<evidence type="ECO:0000259" key="5">
    <source>
        <dbReference type="SMART" id="SM00244"/>
    </source>
</evidence>
<dbReference type="OMA" id="VPFIQNP"/>
<name>C1EGS4_MICCC</name>
<dbReference type="InParanoid" id="C1EGS4"/>
<comment type="subunit">
    <text evidence="3">Component of a prohibitin multimeric complex in mitochondrial membranes.</text>
</comment>
<dbReference type="Proteomes" id="UP000002009">
    <property type="component" value="Chromosome 14"/>
</dbReference>
<dbReference type="GO" id="GO:0007005">
    <property type="term" value="P:mitochondrion organization"/>
    <property type="evidence" value="ECO:0007669"/>
    <property type="project" value="TreeGrafter"/>
</dbReference>
<feature type="domain" description="Band 7" evidence="5">
    <location>
        <begin position="29"/>
        <end position="190"/>
    </location>
</feature>
<comment type="similarity">
    <text evidence="2 4">Belongs to the prohibitin family.</text>
</comment>
<keyword evidence="7" id="KW-1185">Reference proteome</keyword>
<keyword evidence="4" id="KW-0496">Mitochondrion</keyword>
<dbReference type="PANTHER" id="PTHR23222">
    <property type="entry name" value="PROHIBITIN"/>
    <property type="match status" value="1"/>
</dbReference>
<dbReference type="InterPro" id="IPR036013">
    <property type="entry name" value="Band_7/SPFH_dom_sf"/>
</dbReference>
<evidence type="ECO:0000256" key="3">
    <source>
        <dbReference type="ARBA" id="ARBA00011786"/>
    </source>
</evidence>
<dbReference type="Gene3D" id="3.30.479.30">
    <property type="entry name" value="Band 7 domain"/>
    <property type="match status" value="1"/>
</dbReference>
<dbReference type="InterPro" id="IPR001107">
    <property type="entry name" value="Band_7"/>
</dbReference>
<dbReference type="EMBL" id="CP001332">
    <property type="protein sequence ID" value="ACO67377.1"/>
    <property type="molecule type" value="Genomic_DNA"/>
</dbReference>
<dbReference type="AlphaFoldDB" id="C1EGS4"/>
<keyword evidence="4" id="KW-0472">Membrane</keyword>
<dbReference type="PANTHER" id="PTHR23222:SF0">
    <property type="entry name" value="PROHIBITIN 1"/>
    <property type="match status" value="1"/>
</dbReference>
<keyword evidence="4" id="KW-0999">Mitochondrion inner membrane</keyword>
<evidence type="ECO:0000256" key="2">
    <source>
        <dbReference type="ARBA" id="ARBA00009658"/>
    </source>
</evidence>
<dbReference type="GeneID" id="8248850"/>
<sequence length="277" mass="30089">MAQAAANALTNLARAAIGLGVGATALNSSIYDVDGGTAAVMFDRFRGVLPKASLEGTHFLIPFIQSPTIYDLRTRPRSITSVTGTKDLQQVNLTLRLLFRPDVDRLAEIHMTRGPDYDERVLPSIGNEVLKATVAQYEAEQLLTMRAEVSNQVATALRKRASDFGIVLEDVALTHLAFSSEYSKAIEAKQVSQQEAERSKFIVLKSEQEREAAVIRAEGESESARLISQATKSAGPALVELRRIEAAREVAETLSKSRNVMYLPGGNSQMLLGLSGN</sequence>
<protein>
    <recommendedName>
        <fullName evidence="4">Prohibitin</fullName>
    </recommendedName>
</protein>
<dbReference type="SMART" id="SM00244">
    <property type="entry name" value="PHB"/>
    <property type="match status" value="1"/>
</dbReference>
<evidence type="ECO:0000256" key="1">
    <source>
        <dbReference type="ARBA" id="ARBA00004140"/>
    </source>
</evidence>
<dbReference type="STRING" id="296587.C1EGS4"/>
<dbReference type="CDD" id="cd03401">
    <property type="entry name" value="SPFH_prohibitin"/>
    <property type="match status" value="1"/>
</dbReference>